<keyword evidence="2" id="KW-1185">Reference proteome</keyword>
<dbReference type="EMBL" id="ML145425">
    <property type="protein sequence ID" value="TBU51057.1"/>
    <property type="molecule type" value="Genomic_DNA"/>
</dbReference>
<evidence type="ECO:0000313" key="1">
    <source>
        <dbReference type="EMBL" id="TBU51057.1"/>
    </source>
</evidence>
<dbReference type="STRING" id="114155.A0A4Q9PCV3"/>
<reference evidence="1 2" key="1">
    <citation type="submission" date="2019-01" db="EMBL/GenBank/DDBJ databases">
        <title>Draft genome sequences of three monokaryotic isolates of the white-rot basidiomycete fungus Dichomitus squalens.</title>
        <authorList>
            <consortium name="DOE Joint Genome Institute"/>
            <person name="Lopez S.C."/>
            <person name="Andreopoulos B."/>
            <person name="Pangilinan J."/>
            <person name="Lipzen A."/>
            <person name="Riley R."/>
            <person name="Ahrendt S."/>
            <person name="Ng V."/>
            <person name="Barry K."/>
            <person name="Daum C."/>
            <person name="Grigoriev I.V."/>
            <person name="Hilden K.S."/>
            <person name="Makela M.R."/>
            <person name="de Vries R.P."/>
        </authorList>
    </citation>
    <scope>NUCLEOTIDE SEQUENCE [LARGE SCALE GENOMIC DNA]</scope>
    <source>
        <strain evidence="1 2">CBS 464.89</strain>
    </source>
</reference>
<protein>
    <submittedName>
        <fullName evidence="1">Uncharacterized protein</fullName>
    </submittedName>
</protein>
<dbReference type="AlphaFoldDB" id="A0A4Q9PCV3"/>
<sequence>MSSAAMPDHPRPIIYATSAGYVRGRLRTALNKAIQQATGDKRAKMRYTPEAFRKHIFFRYNMKLAGWPENIPFRNLSSRDAPTIPDLWRLIHLAESGGLCFTAVTREELDAAQLNIANAVPGPLFPAPLPKVPRRDIGSRKPHFDGCGNFVPPRHERNGPKSAAWIGEEVADSESMGPVGLRPITMWKDGLCCVQENGSGVWRELVVAGGLDGLEDPEDPIRDWD</sequence>
<gene>
    <name evidence="1" type="ORF">BD310DRAFT_863673</name>
</gene>
<evidence type="ECO:0000313" key="2">
    <source>
        <dbReference type="Proteomes" id="UP000292082"/>
    </source>
</evidence>
<organism evidence="1 2">
    <name type="scientific">Dichomitus squalens</name>
    <dbReference type="NCBI Taxonomy" id="114155"/>
    <lineage>
        <taxon>Eukaryota</taxon>
        <taxon>Fungi</taxon>
        <taxon>Dikarya</taxon>
        <taxon>Basidiomycota</taxon>
        <taxon>Agaricomycotina</taxon>
        <taxon>Agaricomycetes</taxon>
        <taxon>Polyporales</taxon>
        <taxon>Polyporaceae</taxon>
        <taxon>Dichomitus</taxon>
    </lineage>
</organism>
<proteinExistence type="predicted"/>
<dbReference type="Proteomes" id="UP000292082">
    <property type="component" value="Unassembled WGS sequence"/>
</dbReference>
<name>A0A4Q9PCV3_9APHY</name>
<accession>A0A4Q9PCV3</accession>